<organism evidence="2 3">
    <name type="scientific">Paraburkholderia bengalensis</name>
    <dbReference type="NCBI Taxonomy" id="2747562"/>
    <lineage>
        <taxon>Bacteria</taxon>
        <taxon>Pseudomonadati</taxon>
        <taxon>Pseudomonadota</taxon>
        <taxon>Betaproteobacteria</taxon>
        <taxon>Burkholderiales</taxon>
        <taxon>Burkholderiaceae</taxon>
        <taxon>Paraburkholderia</taxon>
    </lineage>
</organism>
<dbReference type="Proteomes" id="UP001386437">
    <property type="component" value="Unassembled WGS sequence"/>
</dbReference>
<protein>
    <submittedName>
        <fullName evidence="2">Uncharacterized protein</fullName>
    </submittedName>
</protein>
<comment type="caution">
    <text evidence="2">The sequence shown here is derived from an EMBL/GenBank/DDBJ whole genome shotgun (WGS) entry which is preliminary data.</text>
</comment>
<proteinExistence type="predicted"/>
<evidence type="ECO:0000256" key="1">
    <source>
        <dbReference type="SAM" id="MobiDB-lite"/>
    </source>
</evidence>
<dbReference type="RefSeq" id="WP_336599619.1">
    <property type="nucleotide sequence ID" value="NZ_JACFYJ010000036.1"/>
</dbReference>
<feature type="region of interest" description="Disordered" evidence="1">
    <location>
        <begin position="61"/>
        <end position="82"/>
    </location>
</feature>
<evidence type="ECO:0000313" key="3">
    <source>
        <dbReference type="Proteomes" id="UP001386437"/>
    </source>
</evidence>
<gene>
    <name evidence="2" type="ORF">H3V53_20950</name>
</gene>
<keyword evidence="3" id="KW-1185">Reference proteome</keyword>
<feature type="region of interest" description="Disordered" evidence="1">
    <location>
        <begin position="98"/>
        <end position="123"/>
    </location>
</feature>
<dbReference type="EMBL" id="JACFYJ010000036">
    <property type="protein sequence ID" value="MEI5999583.1"/>
    <property type="molecule type" value="Genomic_DNA"/>
</dbReference>
<accession>A0ABU8IVC3</accession>
<name>A0ABU8IVC3_9BURK</name>
<evidence type="ECO:0000313" key="2">
    <source>
        <dbReference type="EMBL" id="MEI5999583.1"/>
    </source>
</evidence>
<reference evidence="2 3" key="1">
    <citation type="journal article" date="2022" name="Arch. Microbiol.">
        <title>Paraburkholderia bengalensis sp. nov. isolated from roots of Oryza sativa, IR64.</title>
        <authorList>
            <person name="Nag P."/>
            <person name="Mondal N."/>
            <person name="Sarkar J."/>
            <person name="Das S."/>
        </authorList>
    </citation>
    <scope>NUCLEOTIDE SEQUENCE [LARGE SCALE GENOMIC DNA]</scope>
    <source>
        <strain evidence="2 3">IR64_4_BI</strain>
    </source>
</reference>
<feature type="compositionally biased region" description="Basic and acidic residues" evidence="1">
    <location>
        <begin position="98"/>
        <end position="111"/>
    </location>
</feature>
<sequence length="123" mass="13395">MLLAIKGRTLSRTVATTARPHRTGPVSTRENTMKIRRAQCLLSVAIVTAAVVAPIRVHTLQPGQKDTAAQARSNHAARLQSCDDTQSDMLRAACATHAERRSVDGDDRSIDRANAPRSVELWV</sequence>